<dbReference type="InParanoid" id="A0CEK8"/>
<dbReference type="RefSeq" id="XP_001436622.1">
    <property type="nucleotide sequence ID" value="XM_001436585.1"/>
</dbReference>
<proteinExistence type="predicted"/>
<evidence type="ECO:0000256" key="1">
    <source>
        <dbReference type="SAM" id="MobiDB-lite"/>
    </source>
</evidence>
<name>A0CEK8_PARTE</name>
<feature type="region of interest" description="Disordered" evidence="1">
    <location>
        <begin position="1"/>
        <end position="55"/>
    </location>
</feature>
<sequence>MIDNQKESINVKNTELKKNQSNKQSQREQEGLNLSDDNHHHIMNDQQNEDDDSEQLLNKPIEFQQTKILAPLSNQNVQLPKYCQMMRGFQI</sequence>
<evidence type="ECO:0000313" key="3">
    <source>
        <dbReference type="Proteomes" id="UP000000600"/>
    </source>
</evidence>
<reference evidence="2 3" key="1">
    <citation type="journal article" date="2006" name="Nature">
        <title>Global trends of whole-genome duplications revealed by the ciliate Paramecium tetraurelia.</title>
        <authorList>
            <consortium name="Genoscope"/>
            <person name="Aury J.-M."/>
            <person name="Jaillon O."/>
            <person name="Duret L."/>
            <person name="Noel B."/>
            <person name="Jubin C."/>
            <person name="Porcel B.M."/>
            <person name="Segurens B."/>
            <person name="Daubin V."/>
            <person name="Anthouard V."/>
            <person name="Aiach N."/>
            <person name="Arnaiz O."/>
            <person name="Billaut A."/>
            <person name="Beisson J."/>
            <person name="Blanc I."/>
            <person name="Bouhouche K."/>
            <person name="Camara F."/>
            <person name="Duharcourt S."/>
            <person name="Guigo R."/>
            <person name="Gogendeau D."/>
            <person name="Katinka M."/>
            <person name="Keller A.-M."/>
            <person name="Kissmehl R."/>
            <person name="Klotz C."/>
            <person name="Koll F."/>
            <person name="Le Moue A."/>
            <person name="Lepere C."/>
            <person name="Malinsky S."/>
            <person name="Nowacki M."/>
            <person name="Nowak J.K."/>
            <person name="Plattner H."/>
            <person name="Poulain J."/>
            <person name="Ruiz F."/>
            <person name="Serrano V."/>
            <person name="Zagulski M."/>
            <person name="Dessen P."/>
            <person name="Betermier M."/>
            <person name="Weissenbach J."/>
            <person name="Scarpelli C."/>
            <person name="Schachter V."/>
            <person name="Sperling L."/>
            <person name="Meyer E."/>
            <person name="Cohen J."/>
            <person name="Wincker P."/>
        </authorList>
    </citation>
    <scope>NUCLEOTIDE SEQUENCE [LARGE SCALE GENOMIC DNA]</scope>
    <source>
        <strain evidence="2 3">Stock d4-2</strain>
    </source>
</reference>
<dbReference type="GeneID" id="5022407"/>
<dbReference type="EMBL" id="CT868065">
    <property type="protein sequence ID" value="CAK69225.1"/>
    <property type="molecule type" value="Genomic_DNA"/>
</dbReference>
<evidence type="ECO:0000313" key="2">
    <source>
        <dbReference type="EMBL" id="CAK69225.1"/>
    </source>
</evidence>
<keyword evidence="3" id="KW-1185">Reference proteome</keyword>
<accession>A0CEK8</accession>
<dbReference type="Proteomes" id="UP000000600">
    <property type="component" value="Unassembled WGS sequence"/>
</dbReference>
<dbReference type="KEGG" id="ptm:GSPATT00037663001"/>
<feature type="compositionally biased region" description="Polar residues" evidence="1">
    <location>
        <begin position="7"/>
        <end position="24"/>
    </location>
</feature>
<protein>
    <submittedName>
        <fullName evidence="2">Uncharacterized protein</fullName>
    </submittedName>
</protein>
<organism evidence="2 3">
    <name type="scientific">Paramecium tetraurelia</name>
    <dbReference type="NCBI Taxonomy" id="5888"/>
    <lineage>
        <taxon>Eukaryota</taxon>
        <taxon>Sar</taxon>
        <taxon>Alveolata</taxon>
        <taxon>Ciliophora</taxon>
        <taxon>Intramacronucleata</taxon>
        <taxon>Oligohymenophorea</taxon>
        <taxon>Peniculida</taxon>
        <taxon>Parameciidae</taxon>
        <taxon>Paramecium</taxon>
    </lineage>
</organism>
<dbReference type="AlphaFoldDB" id="A0CEK8"/>
<gene>
    <name evidence="2" type="ORF">GSPATT00037663001</name>
</gene>
<feature type="compositionally biased region" description="Basic and acidic residues" evidence="1">
    <location>
        <begin position="25"/>
        <end position="43"/>
    </location>
</feature>
<dbReference type="HOGENOM" id="CLU_2431732_0_0_1"/>